<accession>A0ABP7QUJ4</accession>
<evidence type="ECO:0000313" key="4">
    <source>
        <dbReference type="Proteomes" id="UP001501747"/>
    </source>
</evidence>
<protein>
    <submittedName>
        <fullName evidence="3">Endonuclease/exonuclease/phosphatase family protein</fullName>
    </submittedName>
</protein>
<dbReference type="Gene3D" id="3.60.10.10">
    <property type="entry name" value="Endonuclease/exonuclease/phosphatase"/>
    <property type="match status" value="1"/>
</dbReference>
<dbReference type="Proteomes" id="UP001501747">
    <property type="component" value="Unassembled WGS sequence"/>
</dbReference>
<feature type="transmembrane region" description="Helical" evidence="1">
    <location>
        <begin position="55"/>
        <end position="72"/>
    </location>
</feature>
<dbReference type="EMBL" id="BAABAL010000003">
    <property type="protein sequence ID" value="GAA3987336.1"/>
    <property type="molecule type" value="Genomic_DNA"/>
</dbReference>
<keyword evidence="1" id="KW-1133">Transmembrane helix</keyword>
<feature type="transmembrane region" description="Helical" evidence="1">
    <location>
        <begin position="27"/>
        <end position="48"/>
    </location>
</feature>
<keyword evidence="4" id="KW-1185">Reference proteome</keyword>
<evidence type="ECO:0000256" key="1">
    <source>
        <dbReference type="SAM" id="Phobius"/>
    </source>
</evidence>
<proteinExistence type="predicted"/>
<keyword evidence="3" id="KW-0255">Endonuclease</keyword>
<dbReference type="GO" id="GO:0004519">
    <property type="term" value="F:endonuclease activity"/>
    <property type="evidence" value="ECO:0007669"/>
    <property type="project" value="UniProtKB-KW"/>
</dbReference>
<keyword evidence="1" id="KW-0472">Membrane</keyword>
<dbReference type="InterPro" id="IPR036691">
    <property type="entry name" value="Endo/exonu/phosph_ase_sf"/>
</dbReference>
<evidence type="ECO:0000313" key="3">
    <source>
        <dbReference type="EMBL" id="GAA3987336.1"/>
    </source>
</evidence>
<keyword evidence="3" id="KW-0378">Hydrolase</keyword>
<name>A0ABP7QUJ4_9PSEU</name>
<dbReference type="Pfam" id="PF03372">
    <property type="entry name" value="Exo_endo_phos"/>
    <property type="match status" value="1"/>
</dbReference>
<comment type="caution">
    <text evidence="3">The sequence shown here is derived from an EMBL/GenBank/DDBJ whole genome shotgun (WGS) entry which is preliminary data.</text>
</comment>
<gene>
    <name evidence="3" type="ORF">GCM10022247_02070</name>
</gene>
<evidence type="ECO:0000259" key="2">
    <source>
        <dbReference type="Pfam" id="PF03372"/>
    </source>
</evidence>
<reference evidence="4" key="1">
    <citation type="journal article" date="2019" name="Int. J. Syst. Evol. Microbiol.">
        <title>The Global Catalogue of Microorganisms (GCM) 10K type strain sequencing project: providing services to taxonomists for standard genome sequencing and annotation.</title>
        <authorList>
            <consortium name="The Broad Institute Genomics Platform"/>
            <consortium name="The Broad Institute Genome Sequencing Center for Infectious Disease"/>
            <person name="Wu L."/>
            <person name="Ma J."/>
        </authorList>
    </citation>
    <scope>NUCLEOTIDE SEQUENCE [LARGE SCALE GENOMIC DNA]</scope>
    <source>
        <strain evidence="4">JCM 17342</strain>
    </source>
</reference>
<sequence>MLCAVALGAVFVLVVVRLVGLDAGTPFALPISGLPFAAVGTVIVLPALLALRAKWLSVAAAALVALQVLWLAPRFVADGAEVAADAPRLRVATSNSLHSNVDPRALVELVRSQRVDVLAVQELGPNGVRLLDEAGMRELMPHRELHPEIDTSIYSRLPLSAGGLVNQPTTWPQTTATVVVGGHPVRIIGVHTLWPVEKPAAWTADLRALRAEAGPNVVMLGDFNATLDHTPMRELLAAGLADVHAELGRGWAPTWPADRPVIQIDHVLHGRSLRAVSASEHTLPGTDHRAVVAELAYQAEGA</sequence>
<dbReference type="SUPFAM" id="SSF56219">
    <property type="entry name" value="DNase I-like"/>
    <property type="match status" value="1"/>
</dbReference>
<organism evidence="3 4">
    <name type="scientific">Allokutzneria multivorans</name>
    <dbReference type="NCBI Taxonomy" id="1142134"/>
    <lineage>
        <taxon>Bacteria</taxon>
        <taxon>Bacillati</taxon>
        <taxon>Actinomycetota</taxon>
        <taxon>Actinomycetes</taxon>
        <taxon>Pseudonocardiales</taxon>
        <taxon>Pseudonocardiaceae</taxon>
        <taxon>Allokutzneria</taxon>
    </lineage>
</organism>
<dbReference type="InterPro" id="IPR005135">
    <property type="entry name" value="Endo/exonuclease/phosphatase"/>
</dbReference>
<feature type="domain" description="Endonuclease/exonuclease/phosphatase" evidence="2">
    <location>
        <begin position="93"/>
        <end position="288"/>
    </location>
</feature>
<keyword evidence="3" id="KW-0540">Nuclease</keyword>
<keyword evidence="1" id="KW-0812">Transmembrane</keyword>